<proteinExistence type="predicted"/>
<evidence type="ECO:0000313" key="1">
    <source>
        <dbReference type="EMBL" id="PRW90892.1"/>
    </source>
</evidence>
<organism evidence="1 2">
    <name type="scientific">Pseudomonas fluorescens</name>
    <dbReference type="NCBI Taxonomy" id="294"/>
    <lineage>
        <taxon>Bacteria</taxon>
        <taxon>Pseudomonadati</taxon>
        <taxon>Pseudomonadota</taxon>
        <taxon>Gammaproteobacteria</taxon>
        <taxon>Pseudomonadales</taxon>
        <taxon>Pseudomonadaceae</taxon>
        <taxon>Pseudomonas</taxon>
    </lineage>
</organism>
<sequence length="79" mass="8467">MYCPQIQRPAPVPVGAGLLAKNFNDNACCLNDRGAYEFFASKLAPTQAAALRQCGGVQPSIHPAIDVQRAAQKTPRSVR</sequence>
<reference evidence="1 2" key="1">
    <citation type="submission" date="2018-03" db="EMBL/GenBank/DDBJ databases">
        <title>Blue discolouration in mozzarella cheese caused by Pseudomonas fluorescens.</title>
        <authorList>
            <person name="Chiesa F."/>
            <person name="Dalmasso A."/>
            <person name="Lomonaco S."/>
        </authorList>
    </citation>
    <scope>NUCLEOTIDE SEQUENCE [LARGE SCALE GENOMIC DNA]</scope>
    <source>
        <strain evidence="1 2">11293</strain>
    </source>
</reference>
<dbReference type="EMBL" id="PVUH01000011">
    <property type="protein sequence ID" value="PRW90892.1"/>
    <property type="molecule type" value="Genomic_DNA"/>
</dbReference>
<protein>
    <submittedName>
        <fullName evidence="1">Uncharacterized protein</fullName>
    </submittedName>
</protein>
<dbReference type="Proteomes" id="UP000239731">
    <property type="component" value="Unassembled WGS sequence"/>
</dbReference>
<name>A0A2T0I6J6_PSEFL</name>
<evidence type="ECO:0000313" key="2">
    <source>
        <dbReference type="Proteomes" id="UP000239731"/>
    </source>
</evidence>
<comment type="caution">
    <text evidence="1">The sequence shown here is derived from an EMBL/GenBank/DDBJ whole genome shotgun (WGS) entry which is preliminary data.</text>
</comment>
<dbReference type="AlphaFoldDB" id="A0A2T0I6J6"/>
<gene>
    <name evidence="1" type="ORF">C7A10_17800</name>
</gene>
<accession>A0A2T0I6J6</accession>